<proteinExistence type="predicted"/>
<gene>
    <name evidence="2" type="ORF">URODEC1_LOCUS50995</name>
</gene>
<evidence type="ECO:0000313" key="2">
    <source>
        <dbReference type="EMBL" id="CAL4971995.1"/>
    </source>
</evidence>
<dbReference type="Proteomes" id="UP001497457">
    <property type="component" value="Chromosome 20rd"/>
</dbReference>
<evidence type="ECO:0000313" key="3">
    <source>
        <dbReference type="Proteomes" id="UP001497457"/>
    </source>
</evidence>
<feature type="compositionally biased region" description="Basic and acidic residues" evidence="1">
    <location>
        <begin position="173"/>
        <end position="190"/>
    </location>
</feature>
<accession>A0ABC9A472</accession>
<dbReference type="AlphaFoldDB" id="A0ABC9A472"/>
<reference evidence="2" key="1">
    <citation type="submission" date="2024-10" db="EMBL/GenBank/DDBJ databases">
        <authorList>
            <person name="Ryan C."/>
        </authorList>
    </citation>
    <scope>NUCLEOTIDE SEQUENCE [LARGE SCALE GENOMIC DNA]</scope>
</reference>
<organism evidence="2 3">
    <name type="scientific">Urochloa decumbens</name>
    <dbReference type="NCBI Taxonomy" id="240449"/>
    <lineage>
        <taxon>Eukaryota</taxon>
        <taxon>Viridiplantae</taxon>
        <taxon>Streptophyta</taxon>
        <taxon>Embryophyta</taxon>
        <taxon>Tracheophyta</taxon>
        <taxon>Spermatophyta</taxon>
        <taxon>Magnoliopsida</taxon>
        <taxon>Liliopsida</taxon>
        <taxon>Poales</taxon>
        <taxon>Poaceae</taxon>
        <taxon>PACMAD clade</taxon>
        <taxon>Panicoideae</taxon>
        <taxon>Panicodae</taxon>
        <taxon>Paniceae</taxon>
        <taxon>Melinidinae</taxon>
        <taxon>Urochloa</taxon>
    </lineage>
</organism>
<protein>
    <submittedName>
        <fullName evidence="2">Uncharacterized protein</fullName>
    </submittedName>
</protein>
<keyword evidence="3" id="KW-1185">Reference proteome</keyword>
<dbReference type="EMBL" id="OZ075130">
    <property type="protein sequence ID" value="CAL4971995.1"/>
    <property type="molecule type" value="Genomic_DNA"/>
</dbReference>
<name>A0ABC9A472_9POAL</name>
<feature type="region of interest" description="Disordered" evidence="1">
    <location>
        <begin position="163"/>
        <end position="202"/>
    </location>
</feature>
<evidence type="ECO:0000256" key="1">
    <source>
        <dbReference type="SAM" id="MobiDB-lite"/>
    </source>
</evidence>
<sequence length="318" mass="33036">MDLELERLGGGLDDGPGQQVVARVACGAVCSDLPLGGAGSEHVDLPHLDVGVDELVEEGGLVEREPLHERPRGGVGEQVLVGGEEPLPVEQVHVVLVVERVGRPDVVAGGVDGALGRAGVLELPREPLVQGGVLRREEAVLEGAAVRDADGVAAGERHEVGGVQLDLVQEGQQRGDRGARRRERAQDDRVRRRGQPVATAQGHLVRRAAAQGDGVARGERDDVGAGDDAAAAGLLEAVADLVDGLERGGSERLVGDGLLLAGLAGRGVEQDGGVAALDEAVVEVQPDERRGEAHVALHGRRQVLPHDMMPSALGQLFL</sequence>